<dbReference type="SUPFAM" id="SSF54928">
    <property type="entry name" value="RNA-binding domain, RBD"/>
    <property type="match status" value="1"/>
</dbReference>
<dbReference type="Pfam" id="PF04818">
    <property type="entry name" value="CID"/>
    <property type="match status" value="1"/>
</dbReference>
<evidence type="ECO:0000256" key="2">
    <source>
        <dbReference type="PROSITE-ProRule" id="PRU00176"/>
    </source>
</evidence>
<feature type="region of interest" description="Disordered" evidence="3">
    <location>
        <begin position="104"/>
        <end position="172"/>
    </location>
</feature>
<dbReference type="InterPro" id="IPR035967">
    <property type="entry name" value="SWAP/Surp_sf"/>
</dbReference>
<dbReference type="Gene3D" id="1.10.10.790">
    <property type="entry name" value="Surp module"/>
    <property type="match status" value="1"/>
</dbReference>
<feature type="domain" description="SURP motif" evidence="5">
    <location>
        <begin position="463"/>
        <end position="506"/>
    </location>
</feature>
<dbReference type="Pfam" id="PF01805">
    <property type="entry name" value="Surp"/>
    <property type="match status" value="1"/>
</dbReference>
<dbReference type="PANTHER" id="PTHR23140:SF0">
    <property type="entry name" value="U2 SNRNP-ASSOCIATED SURP MOTIF-CONTAINING PROTEIN"/>
    <property type="match status" value="1"/>
</dbReference>
<dbReference type="SUPFAM" id="SSF109905">
    <property type="entry name" value="Surp module (SWAP domain)"/>
    <property type="match status" value="1"/>
</dbReference>
<dbReference type="PROSITE" id="PS51391">
    <property type="entry name" value="CID"/>
    <property type="match status" value="1"/>
</dbReference>
<dbReference type="GO" id="GO:0006396">
    <property type="term" value="P:RNA processing"/>
    <property type="evidence" value="ECO:0007669"/>
    <property type="project" value="InterPro"/>
</dbReference>
<dbReference type="GO" id="GO:0003723">
    <property type="term" value="F:RNA binding"/>
    <property type="evidence" value="ECO:0007669"/>
    <property type="project" value="UniProtKB-UniRule"/>
</dbReference>
<dbReference type="SMART" id="SM00360">
    <property type="entry name" value="RRM"/>
    <property type="match status" value="1"/>
</dbReference>
<keyword evidence="1 2" id="KW-0694">RNA-binding</keyword>
<dbReference type="InterPro" id="IPR000504">
    <property type="entry name" value="RRM_dom"/>
</dbReference>
<name>A0A9P6T7M4_9BASI</name>
<evidence type="ECO:0000256" key="3">
    <source>
        <dbReference type="SAM" id="MobiDB-lite"/>
    </source>
</evidence>
<dbReference type="Proteomes" id="UP000886653">
    <property type="component" value="Unassembled WGS sequence"/>
</dbReference>
<dbReference type="InterPro" id="IPR012677">
    <property type="entry name" value="Nucleotide-bd_a/b_plait_sf"/>
</dbReference>
<dbReference type="OrthoDB" id="377209at2759"/>
<feature type="domain" description="CID" evidence="6">
    <location>
        <begin position="551"/>
        <end position="696"/>
    </location>
</feature>
<feature type="compositionally biased region" description="Low complexity" evidence="3">
    <location>
        <begin position="1"/>
        <end position="16"/>
    </location>
</feature>
<dbReference type="SUPFAM" id="SSF48464">
    <property type="entry name" value="ENTH/VHS domain"/>
    <property type="match status" value="1"/>
</dbReference>
<evidence type="ECO:0000256" key="1">
    <source>
        <dbReference type="ARBA" id="ARBA00022884"/>
    </source>
</evidence>
<dbReference type="SMART" id="SM00582">
    <property type="entry name" value="RPR"/>
    <property type="match status" value="1"/>
</dbReference>
<feature type="region of interest" description="Disordered" evidence="3">
    <location>
        <begin position="728"/>
        <end position="749"/>
    </location>
</feature>
<feature type="compositionally biased region" description="Polar residues" evidence="3">
    <location>
        <begin position="731"/>
        <end position="740"/>
    </location>
</feature>
<dbReference type="InterPro" id="IPR008942">
    <property type="entry name" value="ENTH_VHS"/>
</dbReference>
<evidence type="ECO:0000259" key="6">
    <source>
        <dbReference type="PROSITE" id="PS51391"/>
    </source>
</evidence>
<evidence type="ECO:0000259" key="5">
    <source>
        <dbReference type="PROSITE" id="PS50128"/>
    </source>
</evidence>
<dbReference type="SMART" id="SM00648">
    <property type="entry name" value="SWAP"/>
    <property type="match status" value="1"/>
</dbReference>
<evidence type="ECO:0000313" key="7">
    <source>
        <dbReference type="EMBL" id="KAG0141715.1"/>
    </source>
</evidence>
<feature type="region of interest" description="Disordered" evidence="3">
    <location>
        <begin position="320"/>
        <end position="454"/>
    </location>
</feature>
<sequence>MLTSSSLHPSIGLSSSKLNAFTSGPSKKSKYVKEKEAAEAKKKEEEELAAKAYEDFVAVFESSDRSGSGRGKPGLSQSKIAQGKTFVRAGASGGQAATYNPLAEKAAVSAAERPTNSKAVFFENEDEPPSPNPAARGPKPMRSTSPRANHNVPTTSSAGTATTNRKLRAGESFLEELKRKDAEREGRLGAKASKDPRGMSITALAALETAPYLSGGSRDTGDPLTTNVHVGNLPGTISEQTLGAFCVKWGPIASLKIMWPRSGSDNIGGAGYGMVAMRQTKSGGLNGFVSYMRRTDAERACRELDGFDWGGNILRTGWGKAMPMPPGHKPQFELPRESRAFSRSPSPKRRRYGRSSPVRDSRRRRRSYSVSSRESRDYDRRRRSRSISRSDDERGRSYKRRRQYNSRSRSRSMSRSRSVSYDRSRSRSRSYRSTRSRSRSRSRGHRDNRIWPRLPGGEEEEKFITTVAKKVLEHGERFERTLREREKSNPKFDFLVESDNPSHHYFKMLINRHYRPPSPPPPPFEDDGYASIYSTDSAEESENERLPKGKLGKYSRKRFQAMLRSLTPQRERIARCMAFALHHADSADEVAAILVQSLMIDMTPIPRKLARLYVISDILHNSSNSLPNAWKYRQVLEKLLPDVFDHLNLIYRSFPGRIKAETFKKQITVIVNVWSSFMVFSQNSIDDFNMRLIKMDDEDLDADGIPIGNEGMGEYDDDVDGMVVDEPSDCNLETTENGETASDDKMNRANTGFSRAFKPAVMEQSMTNSQNESESGVKLVGAIKLA</sequence>
<dbReference type="InterPro" id="IPR006569">
    <property type="entry name" value="CID_dom"/>
</dbReference>
<feature type="compositionally biased region" description="Polar residues" evidence="3">
    <location>
        <begin position="142"/>
        <end position="164"/>
    </location>
</feature>
<comment type="caution">
    <text evidence="7">The sequence shown here is derived from an EMBL/GenBank/DDBJ whole genome shotgun (WGS) entry which is preliminary data.</text>
</comment>
<feature type="compositionally biased region" description="Basic residues" evidence="3">
    <location>
        <begin position="397"/>
        <end position="414"/>
    </location>
</feature>
<evidence type="ECO:0000313" key="8">
    <source>
        <dbReference type="Proteomes" id="UP000886653"/>
    </source>
</evidence>
<dbReference type="PANTHER" id="PTHR23140">
    <property type="entry name" value="RNA PROCESSING PROTEIN LD23810P"/>
    <property type="match status" value="1"/>
</dbReference>
<dbReference type="Gene3D" id="3.30.70.330">
    <property type="match status" value="1"/>
</dbReference>
<feature type="region of interest" description="Disordered" evidence="3">
    <location>
        <begin position="1"/>
        <end position="46"/>
    </location>
</feature>
<dbReference type="InterPro" id="IPR000061">
    <property type="entry name" value="Surp"/>
</dbReference>
<evidence type="ECO:0000259" key="4">
    <source>
        <dbReference type="PROSITE" id="PS50102"/>
    </source>
</evidence>
<dbReference type="GO" id="GO:0005634">
    <property type="term" value="C:nucleus"/>
    <property type="evidence" value="ECO:0007669"/>
    <property type="project" value="TreeGrafter"/>
</dbReference>
<feature type="domain" description="RRM" evidence="4">
    <location>
        <begin position="226"/>
        <end position="321"/>
    </location>
</feature>
<feature type="compositionally biased region" description="Basic residues" evidence="3">
    <location>
        <begin position="426"/>
        <end position="444"/>
    </location>
</feature>
<dbReference type="InterPro" id="IPR035979">
    <property type="entry name" value="RBD_domain_sf"/>
</dbReference>
<feature type="compositionally biased region" description="Basic and acidic residues" evidence="3">
    <location>
        <begin position="330"/>
        <end position="340"/>
    </location>
</feature>
<organism evidence="7 8">
    <name type="scientific">Cronartium quercuum f. sp. fusiforme G11</name>
    <dbReference type="NCBI Taxonomy" id="708437"/>
    <lineage>
        <taxon>Eukaryota</taxon>
        <taxon>Fungi</taxon>
        <taxon>Dikarya</taxon>
        <taxon>Basidiomycota</taxon>
        <taxon>Pucciniomycotina</taxon>
        <taxon>Pucciniomycetes</taxon>
        <taxon>Pucciniales</taxon>
        <taxon>Coleosporiaceae</taxon>
        <taxon>Cronartium</taxon>
    </lineage>
</organism>
<accession>A0A9P6T7M4</accession>
<dbReference type="PROSITE" id="PS50102">
    <property type="entry name" value="RRM"/>
    <property type="match status" value="1"/>
</dbReference>
<dbReference type="InterPro" id="IPR051485">
    <property type="entry name" value="SR-CTD_assoc_factor"/>
</dbReference>
<feature type="compositionally biased region" description="Polar residues" evidence="3">
    <location>
        <begin position="17"/>
        <end position="26"/>
    </location>
</feature>
<proteinExistence type="predicted"/>
<dbReference type="Gene3D" id="1.25.40.90">
    <property type="match status" value="1"/>
</dbReference>
<protein>
    <submittedName>
        <fullName evidence="7">Uncharacterized protein</fullName>
    </submittedName>
</protein>
<dbReference type="AlphaFoldDB" id="A0A9P6T7M4"/>
<dbReference type="PROSITE" id="PS50128">
    <property type="entry name" value="SURP"/>
    <property type="match status" value="1"/>
</dbReference>
<dbReference type="EMBL" id="MU167374">
    <property type="protein sequence ID" value="KAG0141715.1"/>
    <property type="molecule type" value="Genomic_DNA"/>
</dbReference>
<feature type="compositionally biased region" description="Basic and acidic residues" evidence="3">
    <location>
        <begin position="31"/>
        <end position="46"/>
    </location>
</feature>
<feature type="region of interest" description="Disordered" evidence="3">
    <location>
        <begin position="61"/>
        <end position="81"/>
    </location>
</feature>
<reference evidence="7" key="1">
    <citation type="submission" date="2013-11" db="EMBL/GenBank/DDBJ databases">
        <title>Genome sequence of the fusiform rust pathogen reveals effectors for host alternation and coevolution with pine.</title>
        <authorList>
            <consortium name="DOE Joint Genome Institute"/>
            <person name="Smith K."/>
            <person name="Pendleton A."/>
            <person name="Kubisiak T."/>
            <person name="Anderson C."/>
            <person name="Salamov A."/>
            <person name="Aerts A."/>
            <person name="Riley R."/>
            <person name="Clum A."/>
            <person name="Lindquist E."/>
            <person name="Ence D."/>
            <person name="Campbell M."/>
            <person name="Kronenberg Z."/>
            <person name="Feau N."/>
            <person name="Dhillon B."/>
            <person name="Hamelin R."/>
            <person name="Burleigh J."/>
            <person name="Smith J."/>
            <person name="Yandell M."/>
            <person name="Nelson C."/>
            <person name="Grigoriev I."/>
            <person name="Davis J."/>
        </authorList>
    </citation>
    <scope>NUCLEOTIDE SEQUENCE</scope>
    <source>
        <strain evidence="7">G11</strain>
    </source>
</reference>
<gene>
    <name evidence="7" type="ORF">CROQUDRAFT_663440</name>
</gene>
<keyword evidence="8" id="KW-1185">Reference proteome</keyword>